<dbReference type="Proteomes" id="UP000245910">
    <property type="component" value="Chromosome IIII"/>
</dbReference>
<proteinExistence type="inferred from homology"/>
<keyword evidence="1" id="KW-0147">Chitin-binding</keyword>
<dbReference type="CDD" id="cd00118">
    <property type="entry name" value="LysM"/>
    <property type="match status" value="1"/>
</dbReference>
<dbReference type="AlphaFoldDB" id="A0A2L2TGN1"/>
<comment type="similarity">
    <text evidence="3">Belongs to the secreted LysM effector family.</text>
</comment>
<organism evidence="7 8">
    <name type="scientific">Fusarium venenatum</name>
    <dbReference type="NCBI Taxonomy" id="56646"/>
    <lineage>
        <taxon>Eukaryota</taxon>
        <taxon>Fungi</taxon>
        <taxon>Dikarya</taxon>
        <taxon>Ascomycota</taxon>
        <taxon>Pezizomycotina</taxon>
        <taxon>Sordariomycetes</taxon>
        <taxon>Hypocreomycetidae</taxon>
        <taxon>Hypocreales</taxon>
        <taxon>Nectriaceae</taxon>
        <taxon>Fusarium</taxon>
    </lineage>
</organism>
<evidence type="ECO:0000256" key="5">
    <source>
        <dbReference type="SAM" id="SignalP"/>
    </source>
</evidence>
<keyword evidence="2" id="KW-0843">Virulence</keyword>
<dbReference type="SMART" id="SM00257">
    <property type="entry name" value="LysM"/>
    <property type="match status" value="3"/>
</dbReference>
<feature type="domain" description="LysM" evidence="6">
    <location>
        <begin position="361"/>
        <end position="407"/>
    </location>
</feature>
<feature type="compositionally biased region" description="Low complexity" evidence="4">
    <location>
        <begin position="541"/>
        <end position="559"/>
    </location>
</feature>
<evidence type="ECO:0000256" key="1">
    <source>
        <dbReference type="ARBA" id="ARBA00022669"/>
    </source>
</evidence>
<dbReference type="InterPro" id="IPR018392">
    <property type="entry name" value="LysM"/>
</dbReference>
<evidence type="ECO:0000256" key="3">
    <source>
        <dbReference type="ARBA" id="ARBA00044955"/>
    </source>
</evidence>
<sequence length="621" mass="68460">MARFLAFLLLATLTGSHSAAWQLVTKDALPSDDLSNKCIDALVANISCPQHISTFPSTDYVSASSLEEACTSACRTSLAEYTASLKSQCSEQDVVVWNPNSAEHEHVSVLGTTLFYHFNQKCIKDDQRWCNVWAHEQSGDKEESSAEPSSTTARECDNCAIKQMQLQAGSPDGYDLQPDYKSLTEKCQKTGFPLATTVSSNSPTSVSTAKPQRTCDGDEYIIKESDTCRTVSRSLNVATALLLRDNDLQAFCADFPSEGNRLCIKNKCNVHVVTNDDTCASIAKAAQISQVQLYTWNPILGDACRNIANSVGDTVCLEPPGDEEYTPLKTSTLESTTSTAEPSAAPVPSDIANGTTKHCAQYYRVVTGDYCNKVIVKYSIPLEDFLFLNQGVNQNCTNFFAKESYCIEPAGPIEKYRDHPDYVPPLESVSEIPFDSLPEATFTVPRITDLPKKLPLAEETRNDCFLYADGSDLHSDSSWLFDVSECERLVPVWGITLEELQNWNPSLNTSSDNCEMDVKYRYCMKAHREDAPSPAPEDDSTAPSATTKSTTSSAIPSSTELPIRDGVVESCKEYKPFLAPHTCQDMLDDNSITIKEFYKWNPPVGAECGNLWPGYRYCVKA</sequence>
<feature type="domain" description="LysM" evidence="6">
    <location>
        <begin position="572"/>
        <end position="619"/>
    </location>
</feature>
<dbReference type="SUPFAM" id="SSF54106">
    <property type="entry name" value="LysM domain"/>
    <property type="match status" value="1"/>
</dbReference>
<dbReference type="InterPro" id="IPR052210">
    <property type="entry name" value="LysM1-like"/>
</dbReference>
<dbReference type="PANTHER" id="PTHR34997">
    <property type="entry name" value="AM15"/>
    <property type="match status" value="1"/>
</dbReference>
<evidence type="ECO:0000313" key="7">
    <source>
        <dbReference type="EMBL" id="CEI39477.1"/>
    </source>
</evidence>
<evidence type="ECO:0000256" key="4">
    <source>
        <dbReference type="SAM" id="MobiDB-lite"/>
    </source>
</evidence>
<feature type="chain" id="PRO_5014960415" description="LysM domain-containing protein" evidence="5">
    <location>
        <begin position="19"/>
        <end position="621"/>
    </location>
</feature>
<feature type="signal peptide" evidence="5">
    <location>
        <begin position="1"/>
        <end position="18"/>
    </location>
</feature>
<keyword evidence="5" id="KW-0732">Signal</keyword>
<evidence type="ECO:0000313" key="8">
    <source>
        <dbReference type="Proteomes" id="UP000245910"/>
    </source>
</evidence>
<feature type="domain" description="LysM" evidence="6">
    <location>
        <begin position="269"/>
        <end position="317"/>
    </location>
</feature>
<feature type="region of interest" description="Disordered" evidence="4">
    <location>
        <begin position="529"/>
        <end position="559"/>
    </location>
</feature>
<dbReference type="Pfam" id="PF01476">
    <property type="entry name" value="LysM"/>
    <property type="match status" value="1"/>
</dbReference>
<reference evidence="8" key="1">
    <citation type="submission" date="2014-10" db="EMBL/GenBank/DDBJ databases">
        <authorList>
            <person name="King R."/>
        </authorList>
    </citation>
    <scope>NUCLEOTIDE SEQUENCE [LARGE SCALE GENOMIC DNA]</scope>
    <source>
        <strain evidence="8">A3/5</strain>
    </source>
</reference>
<dbReference type="STRING" id="56646.A0A2L2TGN1"/>
<dbReference type="EMBL" id="LN649232">
    <property type="protein sequence ID" value="CEI39477.1"/>
    <property type="molecule type" value="Genomic_DNA"/>
</dbReference>
<dbReference type="OrthoDB" id="5985073at2759"/>
<dbReference type="PROSITE" id="PS51782">
    <property type="entry name" value="LYSM"/>
    <property type="match status" value="3"/>
</dbReference>
<evidence type="ECO:0000256" key="2">
    <source>
        <dbReference type="ARBA" id="ARBA00023026"/>
    </source>
</evidence>
<dbReference type="PANTHER" id="PTHR34997:SF1">
    <property type="entry name" value="PEPTIDOGLYCAN-BINDING LYSIN DOMAIN"/>
    <property type="match status" value="1"/>
</dbReference>
<protein>
    <recommendedName>
        <fullName evidence="6">LysM domain-containing protein</fullName>
    </recommendedName>
</protein>
<dbReference type="InterPro" id="IPR036779">
    <property type="entry name" value="LysM_dom_sf"/>
</dbReference>
<name>A0A2L2TGN1_9HYPO</name>
<dbReference type="GO" id="GO:0008061">
    <property type="term" value="F:chitin binding"/>
    <property type="evidence" value="ECO:0007669"/>
    <property type="project" value="UniProtKB-KW"/>
</dbReference>
<evidence type="ECO:0000259" key="6">
    <source>
        <dbReference type="PROSITE" id="PS51782"/>
    </source>
</evidence>
<dbReference type="Gene3D" id="3.10.350.10">
    <property type="entry name" value="LysM domain"/>
    <property type="match status" value="3"/>
</dbReference>
<keyword evidence="8" id="KW-1185">Reference proteome</keyword>
<accession>A0A2L2TGN1</accession>